<evidence type="ECO:0000313" key="3">
    <source>
        <dbReference type="Proteomes" id="UP001589683"/>
    </source>
</evidence>
<dbReference type="PANTHER" id="PTHR10605">
    <property type="entry name" value="HEPARAN SULFATE SULFOTRANSFERASE"/>
    <property type="match status" value="1"/>
</dbReference>
<sequence length="292" mass="34082">MGQATLMFGMGATKAGTSWLHRYLSNHPECKMSDPKELHYFDRLEDNKIERAVKKLDQRIDAIGKVLRENEDLKLWRKWRHRRNLMEWRKVLTENGENTDAYLRFLYRDADRARLVGEITPSYSLLPESRMRQMANLPVETLFVYVLRDPVERLWSNVRMIADRRAGSPEKVKRVAHRLITKVIEGTEVAATKRSDYANSLRKMDAALPKGSLLVEFFERLFSEEALTKLCKFLGIYYRPGDLTGYVHKGIEIPMEDSARNALQRVLAPQYAFVEQRFGSLPESWKQNMVKV</sequence>
<dbReference type="EMBL" id="JBHMEA010000049">
    <property type="protein sequence ID" value="MFB9233479.1"/>
    <property type="molecule type" value="Genomic_DNA"/>
</dbReference>
<dbReference type="Gene3D" id="3.40.50.300">
    <property type="entry name" value="P-loop containing nucleotide triphosphate hydrolases"/>
    <property type="match status" value="1"/>
</dbReference>
<dbReference type="PANTHER" id="PTHR10605:SF56">
    <property type="entry name" value="BIFUNCTIONAL HEPARAN SULFATE N-DEACETYLASE_N-SULFOTRANSFERASE"/>
    <property type="match status" value="1"/>
</dbReference>
<keyword evidence="1" id="KW-0808">Transferase</keyword>
<reference evidence="2 3" key="1">
    <citation type="submission" date="2024-09" db="EMBL/GenBank/DDBJ databases">
        <authorList>
            <person name="Sun Q."/>
            <person name="Mori K."/>
        </authorList>
    </citation>
    <scope>NUCLEOTIDE SEQUENCE [LARGE SCALE GENOMIC DNA]</scope>
    <source>
        <strain evidence="2 3">CECT 8726</strain>
    </source>
</reference>
<dbReference type="InterPro" id="IPR027417">
    <property type="entry name" value="P-loop_NTPase"/>
</dbReference>
<evidence type="ECO:0000313" key="2">
    <source>
        <dbReference type="EMBL" id="MFB9233479.1"/>
    </source>
</evidence>
<organism evidence="2 3">
    <name type="scientific">Pseudohalocynthiibacter aestuariivivens</name>
    <dbReference type="NCBI Taxonomy" id="1591409"/>
    <lineage>
        <taxon>Bacteria</taxon>
        <taxon>Pseudomonadati</taxon>
        <taxon>Pseudomonadota</taxon>
        <taxon>Alphaproteobacteria</taxon>
        <taxon>Rhodobacterales</taxon>
        <taxon>Paracoccaceae</taxon>
        <taxon>Pseudohalocynthiibacter</taxon>
    </lineage>
</organism>
<dbReference type="Pfam" id="PF13469">
    <property type="entry name" value="Sulfotransfer_3"/>
    <property type="match status" value="1"/>
</dbReference>
<evidence type="ECO:0000256" key="1">
    <source>
        <dbReference type="ARBA" id="ARBA00022679"/>
    </source>
</evidence>
<dbReference type="Proteomes" id="UP001589683">
    <property type="component" value="Unassembled WGS sequence"/>
</dbReference>
<protein>
    <submittedName>
        <fullName evidence="2">Sulfotransferase</fullName>
    </submittedName>
</protein>
<name>A0ABV5JJ54_9RHOB</name>
<accession>A0ABV5JJ54</accession>
<dbReference type="SUPFAM" id="SSF52540">
    <property type="entry name" value="P-loop containing nucleoside triphosphate hydrolases"/>
    <property type="match status" value="1"/>
</dbReference>
<proteinExistence type="predicted"/>
<dbReference type="InterPro" id="IPR037359">
    <property type="entry name" value="NST/OST"/>
</dbReference>
<keyword evidence="3" id="KW-1185">Reference proteome</keyword>
<dbReference type="RefSeq" id="WP_213888387.1">
    <property type="nucleotide sequence ID" value="NZ_JAGFNU010000003.1"/>
</dbReference>
<comment type="caution">
    <text evidence="2">The sequence shown here is derived from an EMBL/GenBank/DDBJ whole genome shotgun (WGS) entry which is preliminary data.</text>
</comment>
<gene>
    <name evidence="2" type="ORF">ACFFUT_16925</name>
</gene>